<reference evidence="2 3" key="1">
    <citation type="submission" date="2018-08" db="EMBL/GenBank/DDBJ databases">
        <title>A genome reference for cultivated species of the human gut microbiota.</title>
        <authorList>
            <person name="Zou Y."/>
            <person name="Xue W."/>
            <person name="Luo G."/>
        </authorList>
    </citation>
    <scope>NUCLEOTIDE SEQUENCE [LARGE SCALE GENOMIC DNA]</scope>
    <source>
        <strain evidence="2 3">AM07-24</strain>
    </source>
</reference>
<feature type="coiled-coil region" evidence="1">
    <location>
        <begin position="17"/>
        <end position="65"/>
    </location>
</feature>
<protein>
    <submittedName>
        <fullName evidence="2">Uncharacterized protein</fullName>
    </submittedName>
</protein>
<dbReference type="RefSeq" id="WP_067540575.1">
    <property type="nucleotide sequence ID" value="NZ_AP025567.1"/>
</dbReference>
<organism evidence="2 3">
    <name type="scientific">Emergencia timonensis</name>
    <dbReference type="NCBI Taxonomy" id="1776384"/>
    <lineage>
        <taxon>Bacteria</taxon>
        <taxon>Bacillati</taxon>
        <taxon>Bacillota</taxon>
        <taxon>Clostridia</taxon>
        <taxon>Peptostreptococcales</taxon>
        <taxon>Anaerovoracaceae</taxon>
        <taxon>Emergencia</taxon>
    </lineage>
</organism>
<keyword evidence="3" id="KW-1185">Reference proteome</keyword>
<evidence type="ECO:0000256" key="1">
    <source>
        <dbReference type="SAM" id="Coils"/>
    </source>
</evidence>
<dbReference type="Proteomes" id="UP000284841">
    <property type="component" value="Unassembled WGS sequence"/>
</dbReference>
<dbReference type="GeneID" id="83005434"/>
<dbReference type="STRING" id="1776384.GCA_900086585_03123"/>
<comment type="caution">
    <text evidence="2">The sequence shown here is derived from an EMBL/GenBank/DDBJ whole genome shotgun (WGS) entry which is preliminary data.</text>
</comment>
<gene>
    <name evidence="2" type="ORF">DW099_04160</name>
</gene>
<name>A0A415E7K9_9FIRM</name>
<accession>A0A415E7K9</accession>
<evidence type="ECO:0000313" key="3">
    <source>
        <dbReference type="Proteomes" id="UP000284841"/>
    </source>
</evidence>
<evidence type="ECO:0000313" key="2">
    <source>
        <dbReference type="EMBL" id="RHJ89766.1"/>
    </source>
</evidence>
<keyword evidence="1" id="KW-0175">Coiled coil</keyword>
<dbReference type="OrthoDB" id="1779599at2"/>
<dbReference type="EMBL" id="QRMS01000001">
    <property type="protein sequence ID" value="RHJ89766.1"/>
    <property type="molecule type" value="Genomic_DNA"/>
</dbReference>
<dbReference type="AlphaFoldDB" id="A0A415E7K9"/>
<proteinExistence type="predicted"/>
<sequence>MEKEMRMQPIMLPKFRYDEVNLKYKEAKAETEKLKALIETKDREIEVLRRELAQLREDFDHALMDLQVKETFVEGGIVKEQYEAIIPKMTCKNEEKIALAKAIVQLIKNQQKERGNENGN</sequence>